<keyword evidence="4" id="KW-0997">Cell inner membrane</keyword>
<sequence length="407" mass="45496">MNFEYTVSDQVHKKTAGMLDVSSKKEAIRILKEKGYFIIKLKEKVTLSDMYYKYFPQTKLKLPFNRLVDFTRQLGIMVNAGLSLVDALSIMIRQTKDPSQKQLIAAILTKIKGGESFSDALEDYPDTFQNFYIALVKAGESSGKLDEVLLRLAENLERAREFRGKITNALLYPLTVIGAIFVVGFIMATFVLPKLLDLYKTFKVDLPMSTKILIAVSNFSSQFWPLIIVVVVVFIIYVRIMLTNKKTREKIDRFLLKLPVLGDVVQKSVLVETTRTLAILLHSGVPLLEGLEIATKTTGNLVYQRSLKSIQERVERGTSLGDALSEENVFPEIFVQMTGVGEKTGKLDDTLLRLSRYFQMESELAIKAATTLIEPLILVVLGVGVGFLVISVLTPIYSLTGSFGAAQ</sequence>
<accession>A0A2M8KTJ9</accession>
<proteinExistence type="inferred from homology"/>
<keyword evidence="5 8" id="KW-0812">Transmembrane</keyword>
<gene>
    <name evidence="10" type="ORF">COU88_00560</name>
</gene>
<comment type="subcellular location">
    <subcellularLocation>
        <location evidence="1">Cell inner membrane</location>
        <topology evidence="1">Multi-pass membrane protein</topology>
    </subcellularLocation>
</comment>
<dbReference type="PRINTS" id="PR00812">
    <property type="entry name" value="BCTERIALGSPF"/>
</dbReference>
<dbReference type="PANTHER" id="PTHR30012:SF0">
    <property type="entry name" value="TYPE II SECRETION SYSTEM PROTEIN F-RELATED"/>
    <property type="match status" value="1"/>
</dbReference>
<dbReference type="InterPro" id="IPR018076">
    <property type="entry name" value="T2SS_GspF_dom"/>
</dbReference>
<organism evidence="10 11">
    <name type="scientific">Candidatus Roizmanbacteria bacterium CG10_big_fil_rev_8_21_14_0_10_39_6</name>
    <dbReference type="NCBI Taxonomy" id="1974853"/>
    <lineage>
        <taxon>Bacteria</taxon>
        <taxon>Candidatus Roizmaniibacteriota</taxon>
    </lineage>
</organism>
<keyword evidence="3" id="KW-1003">Cell membrane</keyword>
<evidence type="ECO:0000256" key="6">
    <source>
        <dbReference type="ARBA" id="ARBA00022989"/>
    </source>
</evidence>
<feature type="transmembrane region" description="Helical" evidence="8">
    <location>
        <begin position="170"/>
        <end position="192"/>
    </location>
</feature>
<feature type="domain" description="Type II secretion system protein GspF" evidence="9">
    <location>
        <begin position="70"/>
        <end position="193"/>
    </location>
</feature>
<dbReference type="PANTHER" id="PTHR30012">
    <property type="entry name" value="GENERAL SECRETION PATHWAY PROTEIN"/>
    <property type="match status" value="1"/>
</dbReference>
<feature type="domain" description="Type II secretion system protein GspF" evidence="9">
    <location>
        <begin position="274"/>
        <end position="395"/>
    </location>
</feature>
<evidence type="ECO:0000259" key="9">
    <source>
        <dbReference type="Pfam" id="PF00482"/>
    </source>
</evidence>
<evidence type="ECO:0000313" key="11">
    <source>
        <dbReference type="Proteomes" id="UP000229554"/>
    </source>
</evidence>
<feature type="transmembrane region" description="Helical" evidence="8">
    <location>
        <begin position="212"/>
        <end position="238"/>
    </location>
</feature>
<evidence type="ECO:0000256" key="4">
    <source>
        <dbReference type="ARBA" id="ARBA00022519"/>
    </source>
</evidence>
<protein>
    <recommendedName>
        <fullName evidence="9">Type II secretion system protein GspF domain-containing protein</fullName>
    </recommendedName>
</protein>
<dbReference type="InterPro" id="IPR042094">
    <property type="entry name" value="T2SS_GspF_sf"/>
</dbReference>
<keyword evidence="7 8" id="KW-0472">Membrane</keyword>
<evidence type="ECO:0000256" key="3">
    <source>
        <dbReference type="ARBA" id="ARBA00022475"/>
    </source>
</evidence>
<evidence type="ECO:0000256" key="1">
    <source>
        <dbReference type="ARBA" id="ARBA00004429"/>
    </source>
</evidence>
<dbReference type="Gene3D" id="1.20.81.30">
    <property type="entry name" value="Type II secretion system (T2SS), domain F"/>
    <property type="match status" value="2"/>
</dbReference>
<keyword evidence="6 8" id="KW-1133">Transmembrane helix</keyword>
<reference evidence="11" key="1">
    <citation type="submission" date="2017-09" db="EMBL/GenBank/DDBJ databases">
        <title>Depth-based differentiation of microbial function through sediment-hosted aquifers and enrichment of novel symbionts in the deep terrestrial subsurface.</title>
        <authorList>
            <person name="Probst A.J."/>
            <person name="Ladd B."/>
            <person name="Jarett J.K."/>
            <person name="Geller-Mcgrath D.E."/>
            <person name="Sieber C.M.K."/>
            <person name="Emerson J.B."/>
            <person name="Anantharaman K."/>
            <person name="Thomas B.C."/>
            <person name="Malmstrom R."/>
            <person name="Stieglmeier M."/>
            <person name="Klingl A."/>
            <person name="Woyke T."/>
            <person name="Ryan C.M."/>
            <person name="Banfield J.F."/>
        </authorList>
    </citation>
    <scope>NUCLEOTIDE SEQUENCE [LARGE SCALE GENOMIC DNA]</scope>
</reference>
<comment type="caution">
    <text evidence="10">The sequence shown here is derived from an EMBL/GenBank/DDBJ whole genome shotgun (WGS) entry which is preliminary data.</text>
</comment>
<evidence type="ECO:0000256" key="7">
    <source>
        <dbReference type="ARBA" id="ARBA00023136"/>
    </source>
</evidence>
<dbReference type="InterPro" id="IPR003004">
    <property type="entry name" value="GspF/PilC"/>
</dbReference>
<evidence type="ECO:0000313" key="10">
    <source>
        <dbReference type="EMBL" id="PJE63246.1"/>
    </source>
</evidence>
<comment type="similarity">
    <text evidence="2">Belongs to the GSP F family.</text>
</comment>
<name>A0A2M8KTJ9_9BACT</name>
<evidence type="ECO:0000256" key="2">
    <source>
        <dbReference type="ARBA" id="ARBA00005745"/>
    </source>
</evidence>
<evidence type="ECO:0000256" key="5">
    <source>
        <dbReference type="ARBA" id="ARBA00022692"/>
    </source>
</evidence>
<dbReference type="FunFam" id="1.20.81.30:FF:000001">
    <property type="entry name" value="Type II secretion system protein F"/>
    <property type="match status" value="2"/>
</dbReference>
<dbReference type="AlphaFoldDB" id="A0A2M8KTJ9"/>
<feature type="transmembrane region" description="Helical" evidence="8">
    <location>
        <begin position="376"/>
        <end position="397"/>
    </location>
</feature>
<evidence type="ECO:0000256" key="8">
    <source>
        <dbReference type="SAM" id="Phobius"/>
    </source>
</evidence>
<dbReference type="Pfam" id="PF00482">
    <property type="entry name" value="T2SSF"/>
    <property type="match status" value="2"/>
</dbReference>
<dbReference type="Proteomes" id="UP000229554">
    <property type="component" value="Unassembled WGS sequence"/>
</dbReference>
<dbReference type="EMBL" id="PFED01000023">
    <property type="protein sequence ID" value="PJE63246.1"/>
    <property type="molecule type" value="Genomic_DNA"/>
</dbReference>
<dbReference type="GO" id="GO:0005886">
    <property type="term" value="C:plasma membrane"/>
    <property type="evidence" value="ECO:0007669"/>
    <property type="project" value="UniProtKB-SubCell"/>
</dbReference>